<evidence type="ECO:0000256" key="4">
    <source>
        <dbReference type="SAM" id="MobiDB-lite"/>
    </source>
</evidence>
<reference evidence="5" key="2">
    <citation type="journal article" date="2023" name="IMA Fungus">
        <title>Comparative genomic study of the Penicillium genus elucidates a diverse pangenome and 15 lateral gene transfer events.</title>
        <authorList>
            <person name="Petersen C."/>
            <person name="Sorensen T."/>
            <person name="Nielsen M.R."/>
            <person name="Sondergaard T.E."/>
            <person name="Sorensen J.L."/>
            <person name="Fitzpatrick D.A."/>
            <person name="Frisvad J.C."/>
            <person name="Nielsen K.L."/>
        </authorList>
    </citation>
    <scope>NUCLEOTIDE SEQUENCE</scope>
    <source>
        <strain evidence="5">IBT 30069</strain>
    </source>
</reference>
<dbReference type="EMBL" id="JAPQKH010000001">
    <property type="protein sequence ID" value="KAJ5116565.1"/>
    <property type="molecule type" value="Genomic_DNA"/>
</dbReference>
<feature type="region of interest" description="Disordered" evidence="4">
    <location>
        <begin position="215"/>
        <end position="280"/>
    </location>
</feature>
<dbReference type="GO" id="GO:0000981">
    <property type="term" value="F:DNA-binding transcription factor activity, RNA polymerase II-specific"/>
    <property type="evidence" value="ECO:0007669"/>
    <property type="project" value="InterPro"/>
</dbReference>
<dbReference type="CDD" id="cd00067">
    <property type="entry name" value="GAL4"/>
    <property type="match status" value="1"/>
</dbReference>
<dbReference type="GO" id="GO:0008270">
    <property type="term" value="F:zinc ion binding"/>
    <property type="evidence" value="ECO:0007669"/>
    <property type="project" value="InterPro"/>
</dbReference>
<sequence>MVYRGKPSPGCESCRARRLKCVRAKKECSGYQDPNAVRFFDQTKEVTSKARSRALAQKLDKFPPARHHSESASPPSLISVSWPNSLDDNAWSHVFTYFVGDEVNQGILAFLPELLRGGPSDGLQAIIKSLGLACVSRIHGHHEARRLSNEQYSIALRQTNKDLQDPITATADSTLAAVVLLSMYETLANLFYRRDCHASPRIAALSKAARLERIKQAKEAAHRENSRSPPSNPSPTGPWAQRSNTGSPQSMPSPASSNDGDAPSFPATCDRPAPKPAAKARHEYQPIEDFYDMVIQFNNLSIEIAAAHRRNKFHGNIAPLIDEALQLDADFGAWAMTFQAVCGYRVCRASSPISKGGTTFPTHTDEYHMYPSMRLATFWNHYRQTRMSLNEMIETMAVGMTQFMAVPQLEGVILQTITTNSRLVNDVCASVPYFFNSNPGGFGGVARLPWPLFIAAGCLHTSAYTQTWISDILDVIARCSGVHQASVMALRIRMGYYAVHGGMIPGKKSEELKLVG</sequence>
<organism evidence="5 6">
    <name type="scientific">Penicillium angulare</name>
    <dbReference type="NCBI Taxonomy" id="116970"/>
    <lineage>
        <taxon>Eukaryota</taxon>
        <taxon>Fungi</taxon>
        <taxon>Dikarya</taxon>
        <taxon>Ascomycota</taxon>
        <taxon>Pezizomycotina</taxon>
        <taxon>Eurotiomycetes</taxon>
        <taxon>Eurotiomycetidae</taxon>
        <taxon>Eurotiales</taxon>
        <taxon>Aspergillaceae</taxon>
        <taxon>Penicillium</taxon>
    </lineage>
</organism>
<reference evidence="5" key="1">
    <citation type="submission" date="2022-11" db="EMBL/GenBank/DDBJ databases">
        <authorList>
            <person name="Petersen C."/>
        </authorList>
    </citation>
    <scope>NUCLEOTIDE SEQUENCE</scope>
    <source>
        <strain evidence="5">IBT 30069</strain>
    </source>
</reference>
<dbReference type="InterPro" id="IPR001138">
    <property type="entry name" value="Zn2Cys6_DnaBD"/>
</dbReference>
<keyword evidence="1" id="KW-0805">Transcription regulation</keyword>
<evidence type="ECO:0000256" key="1">
    <source>
        <dbReference type="ARBA" id="ARBA00023015"/>
    </source>
</evidence>
<evidence type="ECO:0000256" key="3">
    <source>
        <dbReference type="ARBA" id="ARBA00023242"/>
    </source>
</evidence>
<dbReference type="InterPro" id="IPR053175">
    <property type="entry name" value="DHMBA_Reg_Transcription_Factor"/>
</dbReference>
<comment type="caution">
    <text evidence="5">The sequence shown here is derived from an EMBL/GenBank/DDBJ whole genome shotgun (WGS) entry which is preliminary data.</text>
</comment>
<name>A0A9W9GDC8_9EURO</name>
<evidence type="ECO:0000313" key="5">
    <source>
        <dbReference type="EMBL" id="KAJ5116565.1"/>
    </source>
</evidence>
<feature type="compositionally biased region" description="Basic and acidic residues" evidence="4">
    <location>
        <begin position="215"/>
        <end position="226"/>
    </location>
</feature>
<keyword evidence="3" id="KW-0539">Nucleus</keyword>
<feature type="compositionally biased region" description="Polar residues" evidence="4">
    <location>
        <begin position="241"/>
        <end position="259"/>
    </location>
</feature>
<dbReference type="PANTHER" id="PTHR38791:SF5">
    <property type="entry name" value="TRANSCRIPTION FACTOR DBAG-RELATED"/>
    <property type="match status" value="1"/>
</dbReference>
<dbReference type="AlphaFoldDB" id="A0A9W9GDC8"/>
<keyword evidence="6" id="KW-1185">Reference proteome</keyword>
<accession>A0A9W9GDC8</accession>
<dbReference type="OrthoDB" id="5429770at2759"/>
<proteinExistence type="predicted"/>
<evidence type="ECO:0000256" key="2">
    <source>
        <dbReference type="ARBA" id="ARBA00023163"/>
    </source>
</evidence>
<evidence type="ECO:0008006" key="7">
    <source>
        <dbReference type="Google" id="ProtNLM"/>
    </source>
</evidence>
<dbReference type="PANTHER" id="PTHR38791">
    <property type="entry name" value="ZN(II)2CYS6 TRANSCRIPTION FACTOR (EUROFUNG)-RELATED-RELATED"/>
    <property type="match status" value="1"/>
</dbReference>
<keyword evidence="2" id="KW-0804">Transcription</keyword>
<dbReference type="Proteomes" id="UP001149165">
    <property type="component" value="Unassembled WGS sequence"/>
</dbReference>
<gene>
    <name evidence="5" type="ORF">N7456_000913</name>
</gene>
<evidence type="ECO:0000313" key="6">
    <source>
        <dbReference type="Proteomes" id="UP001149165"/>
    </source>
</evidence>
<protein>
    <recommendedName>
        <fullName evidence="7">Zn(2)-C6 fungal-type domain-containing protein</fullName>
    </recommendedName>
</protein>